<sequence length="147" mass="16219">MAGLNEALGGGGIHHVGLRVMNFETSIKFYTEVLGLKILIDCPHPWEPDIVDHICFLDTGDGNCIEIFTGGKQDSVEFDQYRAGTYFHLALRSNKVDAVVERARKAGTTILVEPLDVRLVAYNGDVKLARVAFILGPDGEQVELFQE</sequence>
<dbReference type="AlphaFoldDB" id="A0A4Z0R843"/>
<organism evidence="3 4">
    <name type="scientific">Desulfosporosinus fructosivorans</name>
    <dbReference type="NCBI Taxonomy" id="2018669"/>
    <lineage>
        <taxon>Bacteria</taxon>
        <taxon>Bacillati</taxon>
        <taxon>Bacillota</taxon>
        <taxon>Clostridia</taxon>
        <taxon>Eubacteriales</taxon>
        <taxon>Desulfitobacteriaceae</taxon>
        <taxon>Desulfosporosinus</taxon>
    </lineage>
</organism>
<evidence type="ECO:0000313" key="4">
    <source>
        <dbReference type="Proteomes" id="UP000298460"/>
    </source>
</evidence>
<dbReference type="Gene3D" id="3.10.180.10">
    <property type="entry name" value="2,3-Dihydroxybiphenyl 1,2-Dioxygenase, domain 1"/>
    <property type="match status" value="1"/>
</dbReference>
<keyword evidence="1" id="KW-0479">Metal-binding</keyword>
<reference evidence="3 4" key="1">
    <citation type="submission" date="2019-03" db="EMBL/GenBank/DDBJ databases">
        <title>Draft Genome Sequence of Desulfosporosinus fructosivorans Strain 63.6F, Isolated from Marine Sediment in the Baltic Sea.</title>
        <authorList>
            <person name="Hausmann B."/>
            <person name="Vandieken V."/>
            <person name="Pjevac P."/>
            <person name="Schreck K."/>
            <person name="Herbold C.W."/>
            <person name="Loy A."/>
        </authorList>
    </citation>
    <scope>NUCLEOTIDE SEQUENCE [LARGE SCALE GENOMIC DNA]</scope>
    <source>
        <strain evidence="3 4">63.6F</strain>
    </source>
</reference>
<proteinExistence type="predicted"/>
<dbReference type="InterPro" id="IPR018146">
    <property type="entry name" value="Glyoxalase_1_CS"/>
</dbReference>
<keyword evidence="4" id="KW-1185">Reference proteome</keyword>
<dbReference type="RefSeq" id="WP_135545797.1">
    <property type="nucleotide sequence ID" value="NZ_SPQQ01000002.1"/>
</dbReference>
<evidence type="ECO:0000259" key="2">
    <source>
        <dbReference type="PROSITE" id="PS51819"/>
    </source>
</evidence>
<protein>
    <submittedName>
        <fullName evidence="3">VOC family protein</fullName>
    </submittedName>
</protein>
<dbReference type="InterPro" id="IPR037523">
    <property type="entry name" value="VOC_core"/>
</dbReference>
<dbReference type="GO" id="GO:0046872">
    <property type="term" value="F:metal ion binding"/>
    <property type="evidence" value="ECO:0007669"/>
    <property type="project" value="UniProtKB-KW"/>
</dbReference>
<name>A0A4Z0R843_9FIRM</name>
<accession>A0A4Z0R843</accession>
<dbReference type="Proteomes" id="UP000298460">
    <property type="component" value="Unassembled WGS sequence"/>
</dbReference>
<comment type="caution">
    <text evidence="3">The sequence shown here is derived from an EMBL/GenBank/DDBJ whole genome shotgun (WGS) entry which is preliminary data.</text>
</comment>
<dbReference type="SUPFAM" id="SSF54593">
    <property type="entry name" value="Glyoxalase/Bleomycin resistance protein/Dihydroxybiphenyl dioxygenase"/>
    <property type="match status" value="1"/>
</dbReference>
<feature type="domain" description="VOC" evidence="2">
    <location>
        <begin position="12"/>
        <end position="147"/>
    </location>
</feature>
<evidence type="ECO:0000256" key="1">
    <source>
        <dbReference type="ARBA" id="ARBA00022723"/>
    </source>
</evidence>
<dbReference type="InterPro" id="IPR004360">
    <property type="entry name" value="Glyas_Fos-R_dOase_dom"/>
</dbReference>
<dbReference type="InterPro" id="IPR029068">
    <property type="entry name" value="Glyas_Bleomycin-R_OHBP_Dase"/>
</dbReference>
<dbReference type="PROSITE" id="PS51819">
    <property type="entry name" value="VOC"/>
    <property type="match status" value="1"/>
</dbReference>
<dbReference type="OrthoDB" id="9788468at2"/>
<dbReference type="PROSITE" id="PS00934">
    <property type="entry name" value="GLYOXALASE_I_1"/>
    <property type="match status" value="1"/>
</dbReference>
<evidence type="ECO:0000313" key="3">
    <source>
        <dbReference type="EMBL" id="TGE39302.1"/>
    </source>
</evidence>
<gene>
    <name evidence="3" type="ORF">E4K67_07650</name>
</gene>
<dbReference type="EMBL" id="SPQQ01000002">
    <property type="protein sequence ID" value="TGE39302.1"/>
    <property type="molecule type" value="Genomic_DNA"/>
</dbReference>
<dbReference type="GO" id="GO:0004462">
    <property type="term" value="F:lactoylglutathione lyase activity"/>
    <property type="evidence" value="ECO:0007669"/>
    <property type="project" value="InterPro"/>
</dbReference>
<dbReference type="Pfam" id="PF00903">
    <property type="entry name" value="Glyoxalase"/>
    <property type="match status" value="1"/>
</dbReference>